<evidence type="ECO:0000256" key="2">
    <source>
        <dbReference type="ARBA" id="ARBA00009376"/>
    </source>
</evidence>
<evidence type="ECO:0000256" key="5">
    <source>
        <dbReference type="ARBA" id="ARBA00023136"/>
    </source>
</evidence>
<evidence type="ECO:0000256" key="3">
    <source>
        <dbReference type="ARBA" id="ARBA00022692"/>
    </source>
</evidence>
<dbReference type="EMBL" id="JBBCAQ010000004">
    <property type="protein sequence ID" value="KAK7604083.1"/>
    <property type="molecule type" value="Genomic_DNA"/>
</dbReference>
<feature type="transmembrane region" description="Helical" evidence="6">
    <location>
        <begin position="122"/>
        <end position="142"/>
    </location>
</feature>
<reference evidence="7 8" key="1">
    <citation type="submission" date="2024-03" db="EMBL/GenBank/DDBJ databases">
        <title>Adaptation during the transition from Ophiocordyceps entomopathogen to insect associate is accompanied by gene loss and intensified selection.</title>
        <authorList>
            <person name="Ward C.M."/>
            <person name="Onetto C.A."/>
            <person name="Borneman A.R."/>
        </authorList>
    </citation>
    <scope>NUCLEOTIDE SEQUENCE [LARGE SCALE GENOMIC DNA]</scope>
    <source>
        <strain evidence="7">AWRI1</strain>
        <tissue evidence="7">Single Adult Female</tissue>
    </source>
</reference>
<accession>A0AAN9Y8J2</accession>
<comment type="caution">
    <text evidence="7">The sequence shown here is derived from an EMBL/GenBank/DDBJ whole genome shotgun (WGS) entry which is preliminary data.</text>
</comment>
<evidence type="ECO:0000256" key="1">
    <source>
        <dbReference type="ARBA" id="ARBA00004141"/>
    </source>
</evidence>
<keyword evidence="4 6" id="KW-1133">Transmembrane helix</keyword>
<dbReference type="PANTHER" id="PTHR13160:SF4">
    <property type="entry name" value="OLIGOSACCHARYLTRANSFERASE COMPLEX SUBUNIT OSTC"/>
    <property type="match status" value="1"/>
</dbReference>
<comment type="subunit">
    <text evidence="6">Component of the oligosaccharyltransferase (OST) complex.</text>
</comment>
<keyword evidence="3 6" id="KW-0812">Transmembrane</keyword>
<evidence type="ECO:0000256" key="6">
    <source>
        <dbReference type="RuleBase" id="RU366060"/>
    </source>
</evidence>
<dbReference type="GO" id="GO:0008250">
    <property type="term" value="C:oligosaccharyltransferase complex"/>
    <property type="evidence" value="ECO:0007669"/>
    <property type="project" value="UniProtKB-UniRule"/>
</dbReference>
<feature type="transmembrane region" description="Helical" evidence="6">
    <location>
        <begin position="30"/>
        <end position="50"/>
    </location>
</feature>
<keyword evidence="8" id="KW-1185">Reference proteome</keyword>
<dbReference type="InterPro" id="IPR021149">
    <property type="entry name" value="OligosaccharylTrfase_OST3/OST6"/>
</dbReference>
<proteinExistence type="inferred from homology"/>
<gene>
    <name evidence="7" type="ORF">V9T40_004356</name>
</gene>
<dbReference type="Proteomes" id="UP001367676">
    <property type="component" value="Unassembled WGS sequence"/>
</dbReference>
<evidence type="ECO:0000313" key="8">
    <source>
        <dbReference type="Proteomes" id="UP001367676"/>
    </source>
</evidence>
<evidence type="ECO:0000256" key="4">
    <source>
        <dbReference type="ARBA" id="ARBA00022989"/>
    </source>
</evidence>
<dbReference type="Pfam" id="PF04756">
    <property type="entry name" value="OST3_OST6"/>
    <property type="match status" value="1"/>
</dbReference>
<comment type="function">
    <text evidence="6">Specific component of the STT3A-containing form of the oligosaccharyl transferase (OST) complex that catalyzes the initial transfer of a defined glycan (Glc(3)Man(9)GlcNAc(2) in eukaryotes) from the lipid carrier dolichol-pyrophosphate to an asparagine residue within an Asn-X-Ser/Thr consensus motif in nascent polypeptide chains, the first step in protein N-glycosylation. N-glycosylation occurs cotranslationally and the complex associates with the Sec61 complex at the channel-forming translocon complex that mediates protein translocation across the endoplasmic reticulum (ER). All subunits are required for a maximal enzyme activity.</text>
</comment>
<protein>
    <recommendedName>
        <fullName evidence="6">Oligosaccharyltransferase complex subunit</fullName>
    </recommendedName>
</protein>
<comment type="similarity">
    <text evidence="2 6">Belongs to the OSTC family.</text>
</comment>
<dbReference type="AlphaFoldDB" id="A0AAN9Y8J2"/>
<evidence type="ECO:0000313" key="7">
    <source>
        <dbReference type="EMBL" id="KAK7604083.1"/>
    </source>
</evidence>
<dbReference type="InterPro" id="IPR042416">
    <property type="entry name" value="OSTC"/>
</dbReference>
<comment type="subcellular location">
    <subcellularLocation>
        <location evidence="1 6">Membrane</location>
        <topology evidence="1 6">Multi-pass membrane protein</topology>
    </subcellularLocation>
</comment>
<feature type="transmembrane region" description="Helical" evidence="6">
    <location>
        <begin position="83"/>
        <end position="102"/>
    </location>
</feature>
<keyword evidence="5 6" id="KW-0472">Membrane</keyword>
<name>A0AAN9Y8J2_9HEMI</name>
<sequence length="147" mass="16394">MEFIISLPFTVLEIPNLKIKKPAWVQKPSAMTMFSLVLLSYFLVTGGIIYDVIIEPPSVGSTTDEHGHSRPVAFMPYRVNGQYIMEGLASSFLFSLGGLGFVVLERTKSMDSKVTPKLNRILLLAVGFVCVIISYITCLIFMRMKLP</sequence>
<dbReference type="PANTHER" id="PTHR13160">
    <property type="entry name" value="OLIGOSACCHARYLTRANSFERASE COMPLEX SUBUNIT OSTC"/>
    <property type="match status" value="1"/>
</dbReference>
<organism evidence="7 8">
    <name type="scientific">Parthenolecanium corni</name>
    <dbReference type="NCBI Taxonomy" id="536013"/>
    <lineage>
        <taxon>Eukaryota</taxon>
        <taxon>Metazoa</taxon>
        <taxon>Ecdysozoa</taxon>
        <taxon>Arthropoda</taxon>
        <taxon>Hexapoda</taxon>
        <taxon>Insecta</taxon>
        <taxon>Pterygota</taxon>
        <taxon>Neoptera</taxon>
        <taxon>Paraneoptera</taxon>
        <taxon>Hemiptera</taxon>
        <taxon>Sternorrhyncha</taxon>
        <taxon>Coccoidea</taxon>
        <taxon>Coccidae</taxon>
        <taxon>Parthenolecanium</taxon>
    </lineage>
</organism>